<organism evidence="3 4">
    <name type="scientific">Paenibacillus macerans</name>
    <name type="common">Bacillus macerans</name>
    <dbReference type="NCBI Taxonomy" id="44252"/>
    <lineage>
        <taxon>Bacteria</taxon>
        <taxon>Bacillati</taxon>
        <taxon>Bacillota</taxon>
        <taxon>Bacilli</taxon>
        <taxon>Bacillales</taxon>
        <taxon>Paenibacillaceae</taxon>
        <taxon>Paenibacillus</taxon>
    </lineage>
</organism>
<reference evidence="3 4" key="1">
    <citation type="submission" date="2019-11" db="EMBL/GenBank/DDBJ databases">
        <title>Draft genome sequences of five Paenibacillus species of dairy origin.</title>
        <authorList>
            <person name="Olajide A.M."/>
            <person name="Chen S."/>
            <person name="Lapointe G."/>
        </authorList>
    </citation>
    <scope>NUCLEOTIDE SEQUENCE [LARGE SCALE GENOMIC DNA]</scope>
    <source>
        <strain evidence="3 4">3CT49</strain>
    </source>
</reference>
<evidence type="ECO:0000313" key="3">
    <source>
        <dbReference type="EMBL" id="MUG25297.1"/>
    </source>
</evidence>
<dbReference type="AlphaFoldDB" id="A0A6N8EYR5"/>
<dbReference type="Pfam" id="PF01408">
    <property type="entry name" value="GFO_IDH_MocA"/>
    <property type="match status" value="1"/>
</dbReference>
<dbReference type="SUPFAM" id="SSF51735">
    <property type="entry name" value="NAD(P)-binding Rossmann-fold domains"/>
    <property type="match status" value="1"/>
</dbReference>
<dbReference type="Gene3D" id="3.40.50.720">
    <property type="entry name" value="NAD(P)-binding Rossmann-like Domain"/>
    <property type="match status" value="1"/>
</dbReference>
<dbReference type="SUPFAM" id="SSF55347">
    <property type="entry name" value="Glyceraldehyde-3-phosphate dehydrogenase-like, C-terminal domain"/>
    <property type="match status" value="1"/>
</dbReference>
<gene>
    <name evidence="3" type="ORF">GNQ08_23295</name>
</gene>
<dbReference type="GO" id="GO:0000166">
    <property type="term" value="F:nucleotide binding"/>
    <property type="evidence" value="ECO:0007669"/>
    <property type="project" value="InterPro"/>
</dbReference>
<evidence type="ECO:0000313" key="4">
    <source>
        <dbReference type="Proteomes" id="UP000442469"/>
    </source>
</evidence>
<sequence>MMNFAIAGCGHIAGKHIEAIENTEGARLVAVCDPNPGRLAEMRTRLPDAACYAELGALLEREPDVDAVCVCAPSGLHAQLALKAAAAGKHLVLEKPVTLALEEAERLRQAVRAAGVRAAVVHPNRFRPAIRHLKNALAQNRFGKLSHVNVTVRWNRSQAYYDQAAWRGTKAMDGGVLMNQAIHGLDLLQWLFGPVAEVKSLVATRVRRIEAEDVAIAAIRLESGALGVIEAATTVYGHNLEETIAVFGETGYAVIGGRTANWIRHWACAGMPEEETAALIREVERDPYGIPGHQCIIADLVGAVAEGREPAVTLEDGIRAVELALQMTGGGRGGDFRLVPEGAGKGEV</sequence>
<evidence type="ECO:0000259" key="2">
    <source>
        <dbReference type="Pfam" id="PF22725"/>
    </source>
</evidence>
<evidence type="ECO:0000259" key="1">
    <source>
        <dbReference type="Pfam" id="PF01408"/>
    </source>
</evidence>
<dbReference type="PANTHER" id="PTHR43249:SF1">
    <property type="entry name" value="D-GLUCOSIDE 3-DEHYDROGENASE"/>
    <property type="match status" value="1"/>
</dbReference>
<dbReference type="RefSeq" id="WP_155620964.1">
    <property type="nucleotide sequence ID" value="NZ_WNZZ01000023.1"/>
</dbReference>
<proteinExistence type="predicted"/>
<dbReference type="InterPro" id="IPR055170">
    <property type="entry name" value="GFO_IDH_MocA-like_dom"/>
</dbReference>
<dbReference type="Proteomes" id="UP000442469">
    <property type="component" value="Unassembled WGS sequence"/>
</dbReference>
<dbReference type="InterPro" id="IPR036291">
    <property type="entry name" value="NAD(P)-bd_dom_sf"/>
</dbReference>
<comment type="caution">
    <text evidence="3">The sequence shown here is derived from an EMBL/GenBank/DDBJ whole genome shotgun (WGS) entry which is preliminary data.</text>
</comment>
<name>A0A6N8EYR5_PAEMA</name>
<feature type="domain" description="GFO/IDH/MocA-like oxidoreductase" evidence="2">
    <location>
        <begin position="130"/>
        <end position="253"/>
    </location>
</feature>
<dbReference type="EMBL" id="WNZZ01000023">
    <property type="protein sequence ID" value="MUG25297.1"/>
    <property type="molecule type" value="Genomic_DNA"/>
</dbReference>
<dbReference type="Gene3D" id="3.30.360.10">
    <property type="entry name" value="Dihydrodipicolinate Reductase, domain 2"/>
    <property type="match status" value="1"/>
</dbReference>
<dbReference type="PANTHER" id="PTHR43249">
    <property type="entry name" value="UDP-N-ACETYL-2-AMINO-2-DEOXY-D-GLUCURONATE OXIDASE"/>
    <property type="match status" value="1"/>
</dbReference>
<accession>A0A6N8EYR5</accession>
<dbReference type="InterPro" id="IPR052515">
    <property type="entry name" value="Gfo/Idh/MocA_Oxidoreductase"/>
</dbReference>
<dbReference type="Pfam" id="PF22725">
    <property type="entry name" value="GFO_IDH_MocA_C3"/>
    <property type="match status" value="1"/>
</dbReference>
<dbReference type="InterPro" id="IPR000683">
    <property type="entry name" value="Gfo/Idh/MocA-like_OxRdtase_N"/>
</dbReference>
<feature type="domain" description="Gfo/Idh/MocA-like oxidoreductase N-terminal" evidence="1">
    <location>
        <begin position="2"/>
        <end position="121"/>
    </location>
</feature>
<protein>
    <submittedName>
        <fullName evidence="3">Gfo/Idh/MocA family oxidoreductase</fullName>
    </submittedName>
</protein>